<dbReference type="AlphaFoldDB" id="A0AAD7VHH0"/>
<protein>
    <submittedName>
        <fullName evidence="1">SAM domain protein</fullName>
    </submittedName>
</protein>
<gene>
    <name evidence="1" type="ORF">O6P43_005765</name>
</gene>
<dbReference type="EMBL" id="JARAOO010000003">
    <property type="protein sequence ID" value="KAJ7975923.1"/>
    <property type="molecule type" value="Genomic_DNA"/>
</dbReference>
<dbReference type="Proteomes" id="UP001163823">
    <property type="component" value="Chromosome 3"/>
</dbReference>
<accession>A0AAD7VHH0</accession>
<keyword evidence="2" id="KW-1185">Reference proteome</keyword>
<sequence length="137" mass="14851">MGTVPGKKNGTGCGKIDSSDANTLLAQHEPGDWVMVKRQRVTIVVPPLAIVVKSITASSGPCHLQPMPQTTADNPLQLPMETCATISIVDEQEKSISLVAEKDNQIPCEAPPLQPVSRLFTLNKPPRLYQRIESENP</sequence>
<dbReference type="KEGG" id="qsa:O6P43_005765"/>
<organism evidence="1 2">
    <name type="scientific">Quillaja saponaria</name>
    <name type="common">Soap bark tree</name>
    <dbReference type="NCBI Taxonomy" id="32244"/>
    <lineage>
        <taxon>Eukaryota</taxon>
        <taxon>Viridiplantae</taxon>
        <taxon>Streptophyta</taxon>
        <taxon>Embryophyta</taxon>
        <taxon>Tracheophyta</taxon>
        <taxon>Spermatophyta</taxon>
        <taxon>Magnoliopsida</taxon>
        <taxon>eudicotyledons</taxon>
        <taxon>Gunneridae</taxon>
        <taxon>Pentapetalae</taxon>
        <taxon>rosids</taxon>
        <taxon>fabids</taxon>
        <taxon>Fabales</taxon>
        <taxon>Quillajaceae</taxon>
        <taxon>Quillaja</taxon>
    </lineage>
</organism>
<reference evidence="1" key="1">
    <citation type="journal article" date="2023" name="Science">
        <title>Elucidation of the pathway for biosynthesis of saponin adjuvants from the soapbark tree.</title>
        <authorList>
            <person name="Reed J."/>
            <person name="Orme A."/>
            <person name="El-Demerdash A."/>
            <person name="Owen C."/>
            <person name="Martin L.B.B."/>
            <person name="Misra R.C."/>
            <person name="Kikuchi S."/>
            <person name="Rejzek M."/>
            <person name="Martin A.C."/>
            <person name="Harkess A."/>
            <person name="Leebens-Mack J."/>
            <person name="Louveau T."/>
            <person name="Stephenson M.J."/>
            <person name="Osbourn A."/>
        </authorList>
    </citation>
    <scope>NUCLEOTIDE SEQUENCE</scope>
    <source>
        <strain evidence="1">S10</strain>
    </source>
</reference>
<evidence type="ECO:0000313" key="1">
    <source>
        <dbReference type="EMBL" id="KAJ7975923.1"/>
    </source>
</evidence>
<evidence type="ECO:0000313" key="2">
    <source>
        <dbReference type="Proteomes" id="UP001163823"/>
    </source>
</evidence>
<proteinExistence type="predicted"/>
<name>A0AAD7VHH0_QUISA</name>
<comment type="caution">
    <text evidence="1">The sequence shown here is derived from an EMBL/GenBank/DDBJ whole genome shotgun (WGS) entry which is preliminary data.</text>
</comment>